<organism evidence="4 5">
    <name type="scientific">Riccia fluitans</name>
    <dbReference type="NCBI Taxonomy" id="41844"/>
    <lineage>
        <taxon>Eukaryota</taxon>
        <taxon>Viridiplantae</taxon>
        <taxon>Streptophyta</taxon>
        <taxon>Embryophyta</taxon>
        <taxon>Marchantiophyta</taxon>
        <taxon>Marchantiopsida</taxon>
        <taxon>Marchantiidae</taxon>
        <taxon>Marchantiales</taxon>
        <taxon>Ricciaceae</taxon>
        <taxon>Riccia</taxon>
    </lineage>
</organism>
<evidence type="ECO:0000256" key="1">
    <source>
        <dbReference type="PROSITE-ProRule" id="PRU00047"/>
    </source>
</evidence>
<feature type="domain" description="CCHC-type" evidence="3">
    <location>
        <begin position="304"/>
        <end position="317"/>
    </location>
</feature>
<dbReference type="PROSITE" id="PS50158">
    <property type="entry name" value="ZF_CCHC"/>
    <property type="match status" value="1"/>
</dbReference>
<dbReference type="Proteomes" id="UP001605036">
    <property type="component" value="Unassembled WGS sequence"/>
</dbReference>
<keyword evidence="1" id="KW-0479">Metal-binding</keyword>
<evidence type="ECO:0000313" key="5">
    <source>
        <dbReference type="Proteomes" id="UP001605036"/>
    </source>
</evidence>
<dbReference type="GO" id="GO:0008270">
    <property type="term" value="F:zinc ion binding"/>
    <property type="evidence" value="ECO:0007669"/>
    <property type="project" value="UniProtKB-KW"/>
</dbReference>
<protein>
    <recommendedName>
        <fullName evidence="3">CCHC-type domain-containing protein</fullName>
    </recommendedName>
</protein>
<name>A0ABD1YWR2_9MARC</name>
<dbReference type="EMBL" id="JBHFFA010000003">
    <property type="protein sequence ID" value="KAL2634167.1"/>
    <property type="molecule type" value="Genomic_DNA"/>
</dbReference>
<keyword evidence="5" id="KW-1185">Reference proteome</keyword>
<proteinExistence type="predicted"/>
<gene>
    <name evidence="4" type="ORF">R1flu_005646</name>
</gene>
<feature type="region of interest" description="Disordered" evidence="2">
    <location>
        <begin position="194"/>
        <end position="272"/>
    </location>
</feature>
<evidence type="ECO:0000313" key="4">
    <source>
        <dbReference type="EMBL" id="KAL2634167.1"/>
    </source>
</evidence>
<feature type="compositionally biased region" description="Basic residues" evidence="2">
    <location>
        <begin position="254"/>
        <end position="265"/>
    </location>
</feature>
<keyword evidence="1" id="KW-0863">Zinc-finger</keyword>
<dbReference type="InterPro" id="IPR001878">
    <property type="entry name" value="Znf_CCHC"/>
</dbReference>
<feature type="compositionally biased region" description="Low complexity" evidence="2">
    <location>
        <begin position="196"/>
        <end position="208"/>
    </location>
</feature>
<keyword evidence="1" id="KW-0862">Zinc</keyword>
<evidence type="ECO:0000256" key="2">
    <source>
        <dbReference type="SAM" id="MobiDB-lite"/>
    </source>
</evidence>
<feature type="compositionally biased region" description="Basic residues" evidence="2">
    <location>
        <begin position="217"/>
        <end position="233"/>
    </location>
</feature>
<comment type="caution">
    <text evidence="4">The sequence shown here is derived from an EMBL/GenBank/DDBJ whole genome shotgun (WGS) entry which is preliminary data.</text>
</comment>
<accession>A0ABD1YWR2</accession>
<dbReference type="AlphaFoldDB" id="A0ABD1YWR2"/>
<evidence type="ECO:0000259" key="3">
    <source>
        <dbReference type="PROSITE" id="PS50158"/>
    </source>
</evidence>
<sequence>MVEWKEFFSLSVSDHLSEALLCAIPFYSHSQLRCWREDLEESFEETPVPSPPLVLVRNALIVEIEWRDELQAAIGLWEEVEFPVVEDWQRPTYPYNRRFAWLLRDSFALSRREDVCLHKSCLVREKEGIDRRRQRKQSLRSNMMAQSSRLRYPVFKGKEGDDPDLFLQEFDLTADANRENEDADKLRLFPALLKNSSSSSEESSSSSNDSDEEERSHRRRRSEKDKKKNKKSTHSRDSSSDDPSSNESEDETRRHQKKERHHKKPDKKDPIDQLVKEMAELKVRLAAPKEKRKDAMTLRHDLWCSLCGNQGHTKEDCHFLGLTNQPQPTLIG</sequence>
<reference evidence="4 5" key="1">
    <citation type="submission" date="2024-09" db="EMBL/GenBank/DDBJ databases">
        <title>Chromosome-scale assembly of Riccia fluitans.</title>
        <authorList>
            <person name="Paukszto L."/>
            <person name="Sawicki J."/>
            <person name="Karawczyk K."/>
            <person name="Piernik-Szablinska J."/>
            <person name="Szczecinska M."/>
            <person name="Mazdziarz M."/>
        </authorList>
    </citation>
    <scope>NUCLEOTIDE SEQUENCE [LARGE SCALE GENOMIC DNA]</scope>
    <source>
        <strain evidence="4">Rf_01</strain>
        <tissue evidence="4">Aerial parts of the thallus</tissue>
    </source>
</reference>